<evidence type="ECO:0000313" key="3">
    <source>
        <dbReference type="Proteomes" id="UP001374579"/>
    </source>
</evidence>
<dbReference type="CDD" id="cd11676">
    <property type="entry name" value="Gemin6"/>
    <property type="match status" value="1"/>
</dbReference>
<dbReference type="GO" id="GO:0032797">
    <property type="term" value="C:SMN complex"/>
    <property type="evidence" value="ECO:0007669"/>
    <property type="project" value="TreeGrafter"/>
</dbReference>
<name>A0AAN9BWL7_9CAEN</name>
<dbReference type="InterPro" id="IPR009422">
    <property type="entry name" value="Gemin6"/>
</dbReference>
<dbReference type="Pfam" id="PF20417">
    <property type="entry name" value="Gemin6_C"/>
    <property type="match status" value="1"/>
</dbReference>
<protein>
    <recommendedName>
        <fullName evidence="1">AD domain-containing protein</fullName>
    </recommendedName>
</protein>
<dbReference type="Proteomes" id="UP001374579">
    <property type="component" value="Unassembled WGS sequence"/>
</dbReference>
<dbReference type="InterPro" id="IPR046856">
    <property type="entry name" value="Gemin6_C"/>
</dbReference>
<dbReference type="InterPro" id="IPR046857">
    <property type="entry name" value="Gemin6_Sm-like_dom"/>
</dbReference>
<gene>
    <name evidence="2" type="ORF">V1264_012183</name>
</gene>
<dbReference type="AlphaFoldDB" id="A0AAN9BWL7"/>
<keyword evidence="3" id="KW-1185">Reference proteome</keyword>
<dbReference type="PROSITE" id="PS52001">
    <property type="entry name" value="AD"/>
    <property type="match status" value="1"/>
</dbReference>
<dbReference type="Gene3D" id="2.30.30.100">
    <property type="match status" value="1"/>
</dbReference>
<sequence>METENELHPIFKHDPEEWMQFVYKKISIITNDGKEHEGWVYTVDPVSQTFVLAQFSDDATQLFILMSDAISKTTILADSNPSIKEKLDAMFRPEMEQKFSEEELKARKQKLKMWLEKNRLPVQLTGSQEEVFTISDALTIQPPYGVNNCHSTNEIILGRIQGLIKNMPDDQDQW</sequence>
<dbReference type="GO" id="GO:0000387">
    <property type="term" value="P:spliceosomal snRNP assembly"/>
    <property type="evidence" value="ECO:0007669"/>
    <property type="project" value="TreeGrafter"/>
</dbReference>
<evidence type="ECO:0000259" key="1">
    <source>
        <dbReference type="PROSITE" id="PS52001"/>
    </source>
</evidence>
<dbReference type="PANTHER" id="PTHR14710">
    <property type="entry name" value="GEM-ASSOCIATED PROTEIN 6"/>
    <property type="match status" value="1"/>
</dbReference>
<dbReference type="GO" id="GO:0000245">
    <property type="term" value="P:spliceosomal complex assembly"/>
    <property type="evidence" value="ECO:0007669"/>
    <property type="project" value="InterPro"/>
</dbReference>
<dbReference type="PANTHER" id="PTHR14710:SF2">
    <property type="entry name" value="GEM-ASSOCIATED PROTEIN 6"/>
    <property type="match status" value="1"/>
</dbReference>
<dbReference type="InterPro" id="IPR047574">
    <property type="entry name" value="AD"/>
</dbReference>
<accession>A0AAN9BWL7</accession>
<proteinExistence type="predicted"/>
<reference evidence="2 3" key="1">
    <citation type="submission" date="2024-02" db="EMBL/GenBank/DDBJ databases">
        <title>Chromosome-scale genome assembly of the rough periwinkle Littorina saxatilis.</title>
        <authorList>
            <person name="De Jode A."/>
            <person name="Faria R."/>
            <person name="Formenti G."/>
            <person name="Sims Y."/>
            <person name="Smith T.P."/>
            <person name="Tracey A."/>
            <person name="Wood J.M.D."/>
            <person name="Zagrodzka Z.B."/>
            <person name="Johannesson K."/>
            <person name="Butlin R.K."/>
            <person name="Leder E.H."/>
        </authorList>
    </citation>
    <scope>NUCLEOTIDE SEQUENCE [LARGE SCALE GENOMIC DNA]</scope>
    <source>
        <strain evidence="2">Snail1</strain>
        <tissue evidence="2">Muscle</tissue>
    </source>
</reference>
<dbReference type="GO" id="GO:0005634">
    <property type="term" value="C:nucleus"/>
    <property type="evidence" value="ECO:0007669"/>
    <property type="project" value="InterPro"/>
</dbReference>
<organism evidence="2 3">
    <name type="scientific">Littorina saxatilis</name>
    <dbReference type="NCBI Taxonomy" id="31220"/>
    <lineage>
        <taxon>Eukaryota</taxon>
        <taxon>Metazoa</taxon>
        <taxon>Spiralia</taxon>
        <taxon>Lophotrochozoa</taxon>
        <taxon>Mollusca</taxon>
        <taxon>Gastropoda</taxon>
        <taxon>Caenogastropoda</taxon>
        <taxon>Littorinimorpha</taxon>
        <taxon>Littorinoidea</taxon>
        <taxon>Littorinidae</taxon>
        <taxon>Littorina</taxon>
    </lineage>
</organism>
<dbReference type="Pfam" id="PF06372">
    <property type="entry name" value="Gemin6"/>
    <property type="match status" value="1"/>
</dbReference>
<evidence type="ECO:0000313" key="2">
    <source>
        <dbReference type="EMBL" id="KAK7112791.1"/>
    </source>
</evidence>
<dbReference type="EMBL" id="JBAMIC010000002">
    <property type="protein sequence ID" value="KAK7112791.1"/>
    <property type="molecule type" value="Genomic_DNA"/>
</dbReference>
<feature type="domain" description="AD" evidence="1">
    <location>
        <begin position="74"/>
        <end position="172"/>
    </location>
</feature>
<comment type="caution">
    <text evidence="2">The sequence shown here is derived from an EMBL/GenBank/DDBJ whole genome shotgun (WGS) entry which is preliminary data.</text>
</comment>